<organism evidence="5 6">
    <name type="scientific">Sparus aurata</name>
    <name type="common">Gilthead sea bream</name>
    <dbReference type="NCBI Taxonomy" id="8175"/>
    <lineage>
        <taxon>Eukaryota</taxon>
        <taxon>Metazoa</taxon>
        <taxon>Chordata</taxon>
        <taxon>Craniata</taxon>
        <taxon>Vertebrata</taxon>
        <taxon>Euteleostomi</taxon>
        <taxon>Actinopterygii</taxon>
        <taxon>Neopterygii</taxon>
        <taxon>Teleostei</taxon>
        <taxon>Neoteleostei</taxon>
        <taxon>Acanthomorphata</taxon>
        <taxon>Eupercaria</taxon>
        <taxon>Spariformes</taxon>
        <taxon>Sparidae</taxon>
        <taxon>Sparus</taxon>
    </lineage>
</organism>
<dbReference type="OrthoDB" id="43654at2759"/>
<feature type="domain" description="SCP" evidence="4">
    <location>
        <begin position="31"/>
        <end position="185"/>
    </location>
</feature>
<dbReference type="GO" id="GO:0005576">
    <property type="term" value="C:extracellular region"/>
    <property type="evidence" value="ECO:0007669"/>
    <property type="project" value="InterPro"/>
</dbReference>
<keyword evidence="6" id="KW-1185">Reference proteome</keyword>
<dbReference type="Pfam" id="PF00188">
    <property type="entry name" value="CAP"/>
    <property type="match status" value="1"/>
</dbReference>
<dbReference type="OMA" id="NEIQYYD"/>
<dbReference type="PRINTS" id="PR00838">
    <property type="entry name" value="V5ALLERGEN"/>
</dbReference>
<feature type="compositionally biased region" description="Low complexity" evidence="2">
    <location>
        <begin position="228"/>
        <end position="237"/>
    </location>
</feature>
<proteinExistence type="inferred from homology"/>
<dbReference type="Ensembl" id="ENSSAUT00010066507.1">
    <property type="protein sequence ID" value="ENSSAUP00010063458.1"/>
    <property type="gene ID" value="ENSSAUG00010025528.1"/>
</dbReference>
<evidence type="ECO:0000313" key="5">
    <source>
        <dbReference type="Ensembl" id="ENSSAUP00010063458.1"/>
    </source>
</evidence>
<gene>
    <name evidence="5" type="primary">GLIPR1</name>
</gene>
<dbReference type="Gene3D" id="3.40.33.10">
    <property type="entry name" value="CAP"/>
    <property type="match status" value="1"/>
</dbReference>
<keyword evidence="3" id="KW-0732">Signal</keyword>
<dbReference type="RefSeq" id="XP_030295271.1">
    <property type="nucleotide sequence ID" value="XM_030439411.1"/>
</dbReference>
<dbReference type="InterPro" id="IPR014044">
    <property type="entry name" value="CAP_dom"/>
</dbReference>
<dbReference type="InterPro" id="IPR001283">
    <property type="entry name" value="CRISP-related"/>
</dbReference>
<dbReference type="PANTHER" id="PTHR10334">
    <property type="entry name" value="CYSTEINE-RICH SECRETORY PROTEIN-RELATED"/>
    <property type="match status" value="1"/>
</dbReference>
<dbReference type="InParanoid" id="A0A671YKY1"/>
<evidence type="ECO:0000313" key="6">
    <source>
        <dbReference type="Proteomes" id="UP000472265"/>
    </source>
</evidence>
<evidence type="ECO:0000256" key="3">
    <source>
        <dbReference type="SAM" id="SignalP"/>
    </source>
</evidence>
<dbReference type="SUPFAM" id="SSF55797">
    <property type="entry name" value="PR-1-like"/>
    <property type="match status" value="1"/>
</dbReference>
<dbReference type="Proteomes" id="UP000472265">
    <property type="component" value="Chromosome 14"/>
</dbReference>
<dbReference type="InterPro" id="IPR035940">
    <property type="entry name" value="CAP_sf"/>
</dbReference>
<reference evidence="5" key="3">
    <citation type="submission" date="2025-09" db="UniProtKB">
        <authorList>
            <consortium name="Ensembl"/>
        </authorList>
    </citation>
    <scope>IDENTIFICATION</scope>
</reference>
<feature type="signal peptide" evidence="3">
    <location>
        <begin position="1"/>
        <end position="21"/>
    </location>
</feature>
<accession>A0A671YKY1</accession>
<sequence>MGSMVWMSLWAWMILDSGVCSVSLPQITDGKFIEECVSEHNRARSSVSPAASNMLYMTWDAGLAITARAWAKRCLFEHNTYLGDARRVHPNFSSVGENLWAGSPPSFFSVKLAVKKWVDEKQHYDYNSNRCTGVCGHYTQVVWASSYKVGCAAQLCPSGVKSTSFASQEGVIFVCNYALGGNVVGRKPYQYGTCSGCDGTCEGNLCRNPERDSQKSYSWTPDWDPAKGNDGNAADGNAADRSSYVRVLVVRPIALIATFIAAYAVRHFYPDVFCYE</sequence>
<dbReference type="AlphaFoldDB" id="A0A671YKY1"/>
<comment type="similarity">
    <text evidence="1">Belongs to the CRISP family.</text>
</comment>
<evidence type="ECO:0000256" key="1">
    <source>
        <dbReference type="ARBA" id="ARBA00009923"/>
    </source>
</evidence>
<dbReference type="SMART" id="SM00198">
    <property type="entry name" value="SCP"/>
    <property type="match status" value="1"/>
</dbReference>
<feature type="region of interest" description="Disordered" evidence="2">
    <location>
        <begin position="209"/>
        <end position="237"/>
    </location>
</feature>
<dbReference type="InterPro" id="IPR018244">
    <property type="entry name" value="Allrgn_V5/Tpx1_CS"/>
</dbReference>
<reference evidence="5" key="1">
    <citation type="submission" date="2021-04" db="EMBL/GenBank/DDBJ databases">
        <authorList>
            <consortium name="Wellcome Sanger Institute Data Sharing"/>
        </authorList>
    </citation>
    <scope>NUCLEOTIDE SEQUENCE [LARGE SCALE GENOMIC DNA]</scope>
</reference>
<dbReference type="PRINTS" id="PR00837">
    <property type="entry name" value="V5TPXLIKE"/>
</dbReference>
<dbReference type="InterPro" id="IPR002413">
    <property type="entry name" value="V5_allergen-like"/>
</dbReference>
<dbReference type="GeneID" id="115595219"/>
<name>A0A671YKY1_SPAAU</name>
<protein>
    <submittedName>
        <fullName evidence="5">GLI pathosis related 1</fullName>
    </submittedName>
</protein>
<feature type="chain" id="PRO_5025617046" evidence="3">
    <location>
        <begin position="22"/>
        <end position="276"/>
    </location>
</feature>
<evidence type="ECO:0000259" key="4">
    <source>
        <dbReference type="SMART" id="SM00198"/>
    </source>
</evidence>
<evidence type="ECO:0000256" key="2">
    <source>
        <dbReference type="SAM" id="MobiDB-lite"/>
    </source>
</evidence>
<dbReference type="GeneTree" id="ENSGT00940000160727"/>
<reference evidence="5" key="2">
    <citation type="submission" date="2025-08" db="UniProtKB">
        <authorList>
            <consortium name="Ensembl"/>
        </authorList>
    </citation>
    <scope>IDENTIFICATION</scope>
</reference>
<dbReference type="PROSITE" id="PS01009">
    <property type="entry name" value="CRISP_1"/>
    <property type="match status" value="1"/>
</dbReference>